<protein>
    <recommendedName>
        <fullName evidence="4">Hydrophobin</fullName>
    </recommendedName>
</protein>
<evidence type="ECO:0008006" key="4">
    <source>
        <dbReference type="Google" id="ProtNLM"/>
    </source>
</evidence>
<reference evidence="2 3" key="1">
    <citation type="journal article" date="2019" name="Mol. Biol. Evol.">
        <title>Blast fungal genomes show frequent chromosomal changes, gene gains and losses, and effector gene turnover.</title>
        <authorList>
            <person name="Gomez Luciano L.B."/>
            <person name="Jason Tsai I."/>
            <person name="Chuma I."/>
            <person name="Tosa Y."/>
            <person name="Chen Y.H."/>
            <person name="Li J.Y."/>
            <person name="Li M.Y."/>
            <person name="Jade Lu M.Y."/>
            <person name="Nakayashiki H."/>
            <person name="Li W.H."/>
        </authorList>
    </citation>
    <scope>NUCLEOTIDE SEQUENCE [LARGE SCALE GENOMIC DNA]</scope>
    <source>
        <strain evidence="2">MZ5-1-6</strain>
    </source>
</reference>
<keyword evidence="1" id="KW-0732">Signal</keyword>
<evidence type="ECO:0000313" key="2">
    <source>
        <dbReference type="EMBL" id="QBZ55919.1"/>
    </source>
</evidence>
<name>A0A4P7N0Y9_PYROR</name>
<gene>
    <name evidence="2" type="ORF">PoMZ_00825</name>
</gene>
<feature type="chain" id="PRO_5020829629" description="Hydrophobin" evidence="1">
    <location>
        <begin position="23"/>
        <end position="198"/>
    </location>
</feature>
<accession>A0A4P7N0Y9</accession>
<evidence type="ECO:0000313" key="3">
    <source>
        <dbReference type="Proteomes" id="UP000294847"/>
    </source>
</evidence>
<organism evidence="2 3">
    <name type="scientific">Pyricularia oryzae</name>
    <name type="common">Rice blast fungus</name>
    <name type="synonym">Magnaporthe oryzae</name>
    <dbReference type="NCBI Taxonomy" id="318829"/>
    <lineage>
        <taxon>Eukaryota</taxon>
        <taxon>Fungi</taxon>
        <taxon>Dikarya</taxon>
        <taxon>Ascomycota</taxon>
        <taxon>Pezizomycotina</taxon>
        <taxon>Sordariomycetes</taxon>
        <taxon>Sordariomycetidae</taxon>
        <taxon>Magnaporthales</taxon>
        <taxon>Pyriculariaceae</taxon>
        <taxon>Pyricularia</taxon>
    </lineage>
</organism>
<dbReference type="AlphaFoldDB" id="A0A4P7N0Y9"/>
<proteinExistence type="predicted"/>
<sequence>MRPRVPVTTLITLLEVANLVSGYMVTPPSLSIPEDNRAFGFTRSAFPQPASKLQKRYTRQQQHNTNNYATNNDFQHRAPAKPTTVIDYGHQEDLSLVTMGFVCGAHRSADPILTTTVTSVSTNVDNDQGHGGQEHHFNQRQPQVTKTDCSSGCSILKKAAAAFANQTSCDTHDCCCFSTVVGWGSKLPRLLKLQLASL</sequence>
<dbReference type="EMBL" id="CP034205">
    <property type="protein sequence ID" value="QBZ55919.1"/>
    <property type="molecule type" value="Genomic_DNA"/>
</dbReference>
<feature type="signal peptide" evidence="1">
    <location>
        <begin position="1"/>
        <end position="22"/>
    </location>
</feature>
<dbReference type="Proteomes" id="UP000294847">
    <property type="component" value="Chromosome 2"/>
</dbReference>
<evidence type="ECO:0000256" key="1">
    <source>
        <dbReference type="SAM" id="SignalP"/>
    </source>
</evidence>